<sequence length="89" mass="9271">IACRNGASRQANCPTSPPSTGTSEPNRSVRSVCSERLIRVSGFPRALASAVTSVVFPTPGLPSRRIGFGSCNPRAILTELPIVVGASMM</sequence>
<reference evidence="2 3" key="1">
    <citation type="submission" date="2018-02" db="EMBL/GenBank/DDBJ databases">
        <title>The genomes of Aspergillus section Nigri reveals drivers in fungal speciation.</title>
        <authorList>
            <consortium name="DOE Joint Genome Institute"/>
            <person name="Vesth T.C."/>
            <person name="Nybo J."/>
            <person name="Theobald S."/>
            <person name="Brandl J."/>
            <person name="Frisvad J.C."/>
            <person name="Nielsen K.F."/>
            <person name="Lyhne E.K."/>
            <person name="Kogle M.E."/>
            <person name="Kuo A."/>
            <person name="Riley R."/>
            <person name="Clum A."/>
            <person name="Nolan M."/>
            <person name="Lipzen A."/>
            <person name="Salamov A."/>
            <person name="Henrissat B."/>
            <person name="Wiebenga A."/>
            <person name="De vries R.P."/>
            <person name="Grigoriev I.V."/>
            <person name="Mortensen U.H."/>
            <person name="Andersen M.R."/>
            <person name="Baker S.E."/>
        </authorList>
    </citation>
    <scope>NUCLEOTIDE SEQUENCE [LARGE SCALE GENOMIC DNA]</scope>
    <source>
        <strain evidence="2 3">CBS 114.80</strain>
    </source>
</reference>
<evidence type="ECO:0000313" key="3">
    <source>
        <dbReference type="Proteomes" id="UP000248817"/>
    </source>
</evidence>
<dbReference type="AlphaFoldDB" id="A0A2V5IN13"/>
<gene>
    <name evidence="2" type="ORF">BP00DRAFT_302447</name>
</gene>
<keyword evidence="3" id="KW-1185">Reference proteome</keyword>
<dbReference type="Proteomes" id="UP000248817">
    <property type="component" value="Unassembled WGS sequence"/>
</dbReference>
<evidence type="ECO:0000256" key="1">
    <source>
        <dbReference type="SAM" id="MobiDB-lite"/>
    </source>
</evidence>
<evidence type="ECO:0000313" key="2">
    <source>
        <dbReference type="EMBL" id="PYI25267.1"/>
    </source>
</evidence>
<protein>
    <submittedName>
        <fullName evidence="2">Uncharacterized protein</fullName>
    </submittedName>
</protein>
<organism evidence="2 3">
    <name type="scientific">Aspergillus indologenus CBS 114.80</name>
    <dbReference type="NCBI Taxonomy" id="1450541"/>
    <lineage>
        <taxon>Eukaryota</taxon>
        <taxon>Fungi</taxon>
        <taxon>Dikarya</taxon>
        <taxon>Ascomycota</taxon>
        <taxon>Pezizomycotina</taxon>
        <taxon>Eurotiomycetes</taxon>
        <taxon>Eurotiomycetidae</taxon>
        <taxon>Eurotiales</taxon>
        <taxon>Aspergillaceae</taxon>
        <taxon>Aspergillus</taxon>
        <taxon>Aspergillus subgen. Circumdati</taxon>
    </lineage>
</organism>
<dbReference type="EMBL" id="KZ825662">
    <property type="protein sequence ID" value="PYI25267.1"/>
    <property type="molecule type" value="Genomic_DNA"/>
</dbReference>
<feature type="region of interest" description="Disordered" evidence="1">
    <location>
        <begin position="1"/>
        <end position="29"/>
    </location>
</feature>
<feature type="non-terminal residue" evidence="2">
    <location>
        <position position="1"/>
    </location>
</feature>
<accession>A0A2V5IN13</accession>
<name>A0A2V5IN13_9EURO</name>
<proteinExistence type="predicted"/>
<feature type="non-terminal residue" evidence="2">
    <location>
        <position position="89"/>
    </location>
</feature>